<dbReference type="OrthoDB" id="10063692at2759"/>
<name>A0A0C9T9Y5_PAXIN</name>
<evidence type="ECO:0000313" key="2">
    <source>
        <dbReference type="Proteomes" id="UP000053647"/>
    </source>
</evidence>
<accession>A0A0C9T9Y5</accession>
<sequence length="126" mass="13584">MILQQAERDGYSLFVVVPIDPEAPLHHTEADDFASTLEPEPTFEGEDMELQAALQASLMCGVGGGPSSGSAFNMSGGHPPAARPLSPLQLRVSHAEVVQASLQIRSNLKAETQTLISQLLNLRMYR</sequence>
<reference evidence="1 2" key="1">
    <citation type="submission" date="2014-06" db="EMBL/GenBank/DDBJ databases">
        <authorList>
            <consortium name="DOE Joint Genome Institute"/>
            <person name="Kuo A."/>
            <person name="Kohler A."/>
            <person name="Nagy L.G."/>
            <person name="Floudas D."/>
            <person name="Copeland A."/>
            <person name="Barry K.W."/>
            <person name="Cichocki N."/>
            <person name="Veneault-Fourrey C."/>
            <person name="LaButti K."/>
            <person name="Lindquist E.A."/>
            <person name="Lipzen A."/>
            <person name="Lundell T."/>
            <person name="Morin E."/>
            <person name="Murat C."/>
            <person name="Sun H."/>
            <person name="Tunlid A."/>
            <person name="Henrissat B."/>
            <person name="Grigoriev I.V."/>
            <person name="Hibbett D.S."/>
            <person name="Martin F."/>
            <person name="Nordberg H.P."/>
            <person name="Cantor M.N."/>
            <person name="Hua S.X."/>
        </authorList>
    </citation>
    <scope>NUCLEOTIDE SEQUENCE [LARGE SCALE GENOMIC DNA]</scope>
    <source>
        <strain evidence="1 2">ATCC 200175</strain>
    </source>
</reference>
<reference evidence="2" key="2">
    <citation type="submission" date="2015-01" db="EMBL/GenBank/DDBJ databases">
        <title>Evolutionary Origins and Diversification of the Mycorrhizal Mutualists.</title>
        <authorList>
            <consortium name="DOE Joint Genome Institute"/>
            <consortium name="Mycorrhizal Genomics Consortium"/>
            <person name="Kohler A."/>
            <person name="Kuo A."/>
            <person name="Nagy L.G."/>
            <person name="Floudas D."/>
            <person name="Copeland A."/>
            <person name="Barry K.W."/>
            <person name="Cichocki N."/>
            <person name="Veneault-Fourrey C."/>
            <person name="LaButti K."/>
            <person name="Lindquist E.A."/>
            <person name="Lipzen A."/>
            <person name="Lundell T."/>
            <person name="Morin E."/>
            <person name="Murat C."/>
            <person name="Riley R."/>
            <person name="Ohm R."/>
            <person name="Sun H."/>
            <person name="Tunlid A."/>
            <person name="Henrissat B."/>
            <person name="Grigoriev I.V."/>
            <person name="Hibbett D.S."/>
            <person name="Martin F."/>
        </authorList>
    </citation>
    <scope>NUCLEOTIDE SEQUENCE [LARGE SCALE GENOMIC DNA]</scope>
    <source>
        <strain evidence="2">ATCC 200175</strain>
    </source>
</reference>
<dbReference type="AlphaFoldDB" id="A0A0C9T9Y5"/>
<dbReference type="Proteomes" id="UP000053647">
    <property type="component" value="Unassembled WGS sequence"/>
</dbReference>
<keyword evidence="2" id="KW-1185">Reference proteome</keyword>
<organism evidence="1 2">
    <name type="scientific">Paxillus involutus ATCC 200175</name>
    <dbReference type="NCBI Taxonomy" id="664439"/>
    <lineage>
        <taxon>Eukaryota</taxon>
        <taxon>Fungi</taxon>
        <taxon>Dikarya</taxon>
        <taxon>Basidiomycota</taxon>
        <taxon>Agaricomycotina</taxon>
        <taxon>Agaricomycetes</taxon>
        <taxon>Agaricomycetidae</taxon>
        <taxon>Boletales</taxon>
        <taxon>Paxilineae</taxon>
        <taxon>Paxillaceae</taxon>
        <taxon>Paxillus</taxon>
    </lineage>
</organism>
<protein>
    <submittedName>
        <fullName evidence="1">Uncharacterized protein</fullName>
    </submittedName>
</protein>
<proteinExistence type="predicted"/>
<dbReference type="HOGENOM" id="CLU_1982261_0_0_1"/>
<gene>
    <name evidence="1" type="ORF">PAXINDRAFT_103937</name>
</gene>
<evidence type="ECO:0000313" key="1">
    <source>
        <dbReference type="EMBL" id="KIJ05032.1"/>
    </source>
</evidence>
<dbReference type="EMBL" id="KN821310">
    <property type="protein sequence ID" value="KIJ05032.1"/>
    <property type="molecule type" value="Genomic_DNA"/>
</dbReference>